<dbReference type="EMBL" id="CP006965">
    <property type="protein sequence ID" value="AHF79711.1"/>
    <property type="molecule type" value="Genomic_DNA"/>
</dbReference>
<name>W0I0Y6_9EURY</name>
<dbReference type="OrthoDB" id="86157at2157"/>
<dbReference type="HOGENOM" id="CLU_2730609_0_0_2"/>
<evidence type="ECO:0000313" key="1">
    <source>
        <dbReference type="EMBL" id="AHF79711.1"/>
    </source>
</evidence>
<proteinExistence type="predicted"/>
<evidence type="ECO:0000313" key="2">
    <source>
        <dbReference type="Proteomes" id="UP000019027"/>
    </source>
</evidence>
<sequence length="71" mass="8468">MAELEKKIKDALFEARPYVEYFDKLKETINGLKEKTADEKEFKKLLEEKIAKAQEPFKTDLRIFLQKFEAL</sequence>
<dbReference type="GeneID" id="24906175"/>
<organism evidence="1 2">
    <name type="scientific">Thermococcus paralvinellae</name>
    <dbReference type="NCBI Taxonomy" id="582419"/>
    <lineage>
        <taxon>Archaea</taxon>
        <taxon>Methanobacteriati</taxon>
        <taxon>Methanobacteriota</taxon>
        <taxon>Thermococci</taxon>
        <taxon>Thermococcales</taxon>
        <taxon>Thermococcaceae</taxon>
        <taxon>Thermococcus</taxon>
    </lineage>
</organism>
<dbReference type="AlphaFoldDB" id="W0I0Y6"/>
<dbReference type="KEGG" id="ths:TES1_0317"/>
<gene>
    <name evidence="1" type="ORF">TES1_0317</name>
</gene>
<dbReference type="RefSeq" id="WP_042679635.1">
    <property type="nucleotide sequence ID" value="NZ_CP006965.1"/>
</dbReference>
<reference evidence="1 2" key="1">
    <citation type="journal article" date="2014" name="Int. J. Syst. Evol. Microbiol.">
        <title>Thermococcus paralvinellae sp. nov. and Thermococcus cleftensis sp. nov. of hyperthermophilic heterotrophs from deep-sea hydrothermal vents.</title>
        <authorList>
            <person name="Hensley S.A."/>
            <person name="Jung J.H."/>
            <person name="Park C.S."/>
            <person name="Holden J.F."/>
        </authorList>
    </citation>
    <scope>NUCLEOTIDE SEQUENCE [LARGE SCALE GENOMIC DNA]</scope>
    <source>
        <strain evidence="1 2">ES1</strain>
    </source>
</reference>
<dbReference type="STRING" id="582419.TES1_0317"/>
<keyword evidence="2" id="KW-1185">Reference proteome</keyword>
<dbReference type="Proteomes" id="UP000019027">
    <property type="component" value="Chromosome"/>
</dbReference>
<accession>W0I0Y6</accession>
<protein>
    <submittedName>
        <fullName evidence="1">Uncharacterized protein</fullName>
    </submittedName>
</protein>